<protein>
    <submittedName>
        <fullName evidence="1">Uncharacterized protein</fullName>
    </submittedName>
</protein>
<sequence length="495" mass="56135">MEITIDHKHFKVRSEGLHGELVRITEWNQFGYFSCLVNRSCVRWLKEMFSEALSWNRRDIFFRKFRRDGYCMWMQLENSRFGEFARITQMMNNGRRKGLIIPQGSQGIGWKGFRGLMEDVLSGGRNTRIQEKENQSLMAVSKSRVREQGNGGWVEMHKENTPANNKGDENMLKEEVKLRCVVVKVLKNPGLFNRNEKGILQGEGSKEILCIGQKVKDESYSTLENQSAKKELQTKGGLCVKKRKEEEEEGVCAPQGQNKCKDLMKQRLSSKLKLMVKVAEADRRARGGVEPLMTMGKGSSEKGTIAVEEICDGWQSQREDFEVCFNSMDEERDINLFSEDKEDCCENFQRYKLANKELEKSSKDSLYRYDIDNGRKVQTDEVIFSKKIIVMVSPGDILCLGNGCVNVGAHSGDFLLSRVGVSISILVLGLMVHGENRHLRRLGEPGSGLLGVPLITAHDPIFKIDDRCPIINVGLMNSDAVTTETIVSLKGEKNR</sequence>
<dbReference type="EMBL" id="CAUOFW020002396">
    <property type="protein sequence ID" value="CAK9153452.1"/>
    <property type="molecule type" value="Genomic_DNA"/>
</dbReference>
<keyword evidence="2" id="KW-1185">Reference proteome</keyword>
<organism evidence="1 2">
    <name type="scientific">Ilex paraguariensis</name>
    <name type="common">yerba mate</name>
    <dbReference type="NCBI Taxonomy" id="185542"/>
    <lineage>
        <taxon>Eukaryota</taxon>
        <taxon>Viridiplantae</taxon>
        <taxon>Streptophyta</taxon>
        <taxon>Embryophyta</taxon>
        <taxon>Tracheophyta</taxon>
        <taxon>Spermatophyta</taxon>
        <taxon>Magnoliopsida</taxon>
        <taxon>eudicotyledons</taxon>
        <taxon>Gunneridae</taxon>
        <taxon>Pentapetalae</taxon>
        <taxon>asterids</taxon>
        <taxon>campanulids</taxon>
        <taxon>Aquifoliales</taxon>
        <taxon>Aquifoliaceae</taxon>
        <taxon>Ilex</taxon>
    </lineage>
</organism>
<gene>
    <name evidence="1" type="ORF">ILEXP_LOCUS21720</name>
</gene>
<reference evidence="1 2" key="1">
    <citation type="submission" date="2024-02" db="EMBL/GenBank/DDBJ databases">
        <authorList>
            <person name="Vignale AGUSTIN F."/>
            <person name="Sosa J E."/>
            <person name="Modenutti C."/>
        </authorList>
    </citation>
    <scope>NUCLEOTIDE SEQUENCE [LARGE SCALE GENOMIC DNA]</scope>
</reference>
<comment type="caution">
    <text evidence="1">The sequence shown here is derived from an EMBL/GenBank/DDBJ whole genome shotgun (WGS) entry which is preliminary data.</text>
</comment>
<accession>A0ABC8S9B1</accession>
<name>A0ABC8S9B1_9AQUA</name>
<dbReference type="Proteomes" id="UP001642360">
    <property type="component" value="Unassembled WGS sequence"/>
</dbReference>
<evidence type="ECO:0000313" key="1">
    <source>
        <dbReference type="EMBL" id="CAK9153452.1"/>
    </source>
</evidence>
<proteinExistence type="predicted"/>
<dbReference type="AlphaFoldDB" id="A0ABC8S9B1"/>
<evidence type="ECO:0000313" key="2">
    <source>
        <dbReference type="Proteomes" id="UP001642360"/>
    </source>
</evidence>